<name>A0A0C9TG79_PAXIN</name>
<dbReference type="AlphaFoldDB" id="A0A0C9TG79"/>
<protein>
    <submittedName>
        <fullName evidence="1">Uncharacterized protein</fullName>
    </submittedName>
</protein>
<proteinExistence type="predicted"/>
<dbReference type="Proteomes" id="UP000053647">
    <property type="component" value="Unassembled WGS sequence"/>
</dbReference>
<dbReference type="HOGENOM" id="CLU_1579019_0_0_1"/>
<accession>A0A0C9TG79</accession>
<organism evidence="1 2">
    <name type="scientific">Paxillus involutus ATCC 200175</name>
    <dbReference type="NCBI Taxonomy" id="664439"/>
    <lineage>
        <taxon>Eukaryota</taxon>
        <taxon>Fungi</taxon>
        <taxon>Dikarya</taxon>
        <taxon>Basidiomycota</taxon>
        <taxon>Agaricomycotina</taxon>
        <taxon>Agaricomycetes</taxon>
        <taxon>Agaricomycetidae</taxon>
        <taxon>Boletales</taxon>
        <taxon>Paxilineae</taxon>
        <taxon>Paxillaceae</taxon>
        <taxon>Paxillus</taxon>
    </lineage>
</organism>
<gene>
    <name evidence="1" type="ORF">PAXINDRAFT_92243</name>
</gene>
<evidence type="ECO:0000313" key="2">
    <source>
        <dbReference type="Proteomes" id="UP000053647"/>
    </source>
</evidence>
<dbReference type="EMBL" id="KN820396">
    <property type="protein sequence ID" value="KIJ06296.1"/>
    <property type="molecule type" value="Genomic_DNA"/>
</dbReference>
<evidence type="ECO:0000313" key="1">
    <source>
        <dbReference type="EMBL" id="KIJ06296.1"/>
    </source>
</evidence>
<reference evidence="1 2" key="1">
    <citation type="submission" date="2014-06" db="EMBL/GenBank/DDBJ databases">
        <authorList>
            <consortium name="DOE Joint Genome Institute"/>
            <person name="Kuo A."/>
            <person name="Kohler A."/>
            <person name="Nagy L.G."/>
            <person name="Floudas D."/>
            <person name="Copeland A."/>
            <person name="Barry K.W."/>
            <person name="Cichocki N."/>
            <person name="Veneault-Fourrey C."/>
            <person name="LaButti K."/>
            <person name="Lindquist E.A."/>
            <person name="Lipzen A."/>
            <person name="Lundell T."/>
            <person name="Morin E."/>
            <person name="Murat C."/>
            <person name="Sun H."/>
            <person name="Tunlid A."/>
            <person name="Henrissat B."/>
            <person name="Grigoriev I.V."/>
            <person name="Hibbett D.S."/>
            <person name="Martin F."/>
            <person name="Nordberg H.P."/>
            <person name="Cantor M.N."/>
            <person name="Hua S.X."/>
        </authorList>
    </citation>
    <scope>NUCLEOTIDE SEQUENCE [LARGE SCALE GENOMIC DNA]</scope>
    <source>
        <strain evidence="1 2">ATCC 200175</strain>
    </source>
</reference>
<sequence length="169" mass="18573">MPPPGSQSDNLTPRLSCSPWSSTLLSAINLDPFPHQLSDAATAGSKQIFSSAVASSDIAGILNLFLDDGFWMDISALTRDLRTLKGRNTIKNLLDNRLAQIDPIDLRLNHEALRAPEIQRLFPDLVLLRLCFEFGTKAGKGTAVCYLVPSGRHICSSLTRNHSTIFLNR</sequence>
<keyword evidence="2" id="KW-1185">Reference proteome</keyword>
<dbReference type="OrthoDB" id="2676215at2759"/>
<reference evidence="2" key="2">
    <citation type="submission" date="2015-01" db="EMBL/GenBank/DDBJ databases">
        <title>Evolutionary Origins and Diversification of the Mycorrhizal Mutualists.</title>
        <authorList>
            <consortium name="DOE Joint Genome Institute"/>
            <consortium name="Mycorrhizal Genomics Consortium"/>
            <person name="Kohler A."/>
            <person name="Kuo A."/>
            <person name="Nagy L.G."/>
            <person name="Floudas D."/>
            <person name="Copeland A."/>
            <person name="Barry K.W."/>
            <person name="Cichocki N."/>
            <person name="Veneault-Fourrey C."/>
            <person name="LaButti K."/>
            <person name="Lindquist E.A."/>
            <person name="Lipzen A."/>
            <person name="Lundell T."/>
            <person name="Morin E."/>
            <person name="Murat C."/>
            <person name="Riley R."/>
            <person name="Ohm R."/>
            <person name="Sun H."/>
            <person name="Tunlid A."/>
            <person name="Henrissat B."/>
            <person name="Grigoriev I.V."/>
            <person name="Hibbett D.S."/>
            <person name="Martin F."/>
        </authorList>
    </citation>
    <scope>NUCLEOTIDE SEQUENCE [LARGE SCALE GENOMIC DNA]</scope>
    <source>
        <strain evidence="2">ATCC 200175</strain>
    </source>
</reference>